<evidence type="ECO:0000313" key="1">
    <source>
        <dbReference type="EMBL" id="MCH7397409.1"/>
    </source>
</evidence>
<accession>A0ABS9ULB0</accession>
<dbReference type="EMBL" id="JAKZGS010000003">
    <property type="protein sequence ID" value="MCH7397409.1"/>
    <property type="molecule type" value="Genomic_DNA"/>
</dbReference>
<keyword evidence="2" id="KW-1185">Reference proteome</keyword>
<dbReference type="PROSITE" id="PS51257">
    <property type="entry name" value="PROKAR_LIPOPROTEIN"/>
    <property type="match status" value="1"/>
</dbReference>
<evidence type="ECO:0000313" key="2">
    <source>
        <dbReference type="Proteomes" id="UP001165488"/>
    </source>
</evidence>
<dbReference type="RefSeq" id="WP_241273923.1">
    <property type="nucleotide sequence ID" value="NZ_JAKZGS010000003.1"/>
</dbReference>
<gene>
    <name evidence="1" type="ORF">MM236_05390</name>
</gene>
<dbReference type="Proteomes" id="UP001165488">
    <property type="component" value="Unassembled WGS sequence"/>
</dbReference>
<protein>
    <recommendedName>
        <fullName evidence="3">TolB-like 6-blade propeller-like</fullName>
    </recommendedName>
</protein>
<comment type="caution">
    <text evidence="1">The sequence shown here is derived from an EMBL/GenBank/DDBJ whole genome shotgun (WGS) entry which is preliminary data.</text>
</comment>
<organism evidence="1 2">
    <name type="scientific">Belliella calami</name>
    <dbReference type="NCBI Taxonomy" id="2923436"/>
    <lineage>
        <taxon>Bacteria</taxon>
        <taxon>Pseudomonadati</taxon>
        <taxon>Bacteroidota</taxon>
        <taxon>Cytophagia</taxon>
        <taxon>Cytophagales</taxon>
        <taxon>Cyclobacteriaceae</taxon>
        <taxon>Belliella</taxon>
    </lineage>
</organism>
<name>A0ABS9ULB0_9BACT</name>
<reference evidence="1" key="1">
    <citation type="submission" date="2022-03" db="EMBL/GenBank/DDBJ databases">
        <title>De novo assembled genomes of Belliella spp. (Cyclobacteriaceae) strains.</title>
        <authorList>
            <person name="Szabo A."/>
            <person name="Korponai K."/>
            <person name="Felfoldi T."/>
        </authorList>
    </citation>
    <scope>NUCLEOTIDE SEQUENCE</scope>
    <source>
        <strain evidence="1">DSM 107340</strain>
    </source>
</reference>
<sequence length="327" mass="38018">MKKSKLWVSVVMVIATGFLFSCEDSSNKGRHDRIFDEVVLVDSMYLELPLYRIQFDLDTGYGYYYPEKMIFKFDQKFRTLDTLGRWGDGPKENLMVRNFQINQSRSVEIFDSELNRFKIQDFNDSVYFSHNFSKSILGGSYFGDNKFIVWSIEDKAKLVFDYIDISSNEIKPVEEINILFREDHSGLIYEGVVNVSRNELFFTSYFASFMFKYNFQTGEVTHSKYIQDFPLPQVLEIGSGVMLDNAAELILDSFIYEDKLILISNVGERKFPGQRILDVYNTKSLKYEKSFLLPKLNDTAPDEGFLHVNGLIGILYEDLVGIFKVKD</sequence>
<proteinExistence type="predicted"/>
<evidence type="ECO:0008006" key="3">
    <source>
        <dbReference type="Google" id="ProtNLM"/>
    </source>
</evidence>